<dbReference type="PANTHER" id="PTHR43355:SF2">
    <property type="entry name" value="FLAVIN REDUCTASE (NADPH)"/>
    <property type="match status" value="1"/>
</dbReference>
<dbReference type="AlphaFoldDB" id="A0A7X8YCI5"/>
<dbReference type="RefSeq" id="WP_168886098.1">
    <property type="nucleotide sequence ID" value="NZ_JABAHY010000001.1"/>
</dbReference>
<dbReference type="SUPFAM" id="SSF51735">
    <property type="entry name" value="NAD(P)-binding Rossmann-fold domains"/>
    <property type="match status" value="1"/>
</dbReference>
<evidence type="ECO:0000259" key="1">
    <source>
        <dbReference type="Pfam" id="PF13460"/>
    </source>
</evidence>
<feature type="domain" description="NAD(P)-binding" evidence="1">
    <location>
        <begin position="8"/>
        <end position="188"/>
    </location>
</feature>
<dbReference type="Pfam" id="PF13460">
    <property type="entry name" value="NAD_binding_10"/>
    <property type="match status" value="1"/>
</dbReference>
<protein>
    <submittedName>
        <fullName evidence="2">SDR family oxidoreductase</fullName>
    </submittedName>
</protein>
<dbReference type="InterPro" id="IPR036291">
    <property type="entry name" value="NAD(P)-bd_dom_sf"/>
</dbReference>
<evidence type="ECO:0000313" key="2">
    <source>
        <dbReference type="EMBL" id="NLS08604.1"/>
    </source>
</evidence>
<dbReference type="PANTHER" id="PTHR43355">
    <property type="entry name" value="FLAVIN REDUCTASE (NADPH)"/>
    <property type="match status" value="1"/>
</dbReference>
<dbReference type="InterPro" id="IPR016040">
    <property type="entry name" value="NAD(P)-bd_dom"/>
</dbReference>
<proteinExistence type="predicted"/>
<gene>
    <name evidence="2" type="ORF">HGQ17_00995</name>
</gene>
<dbReference type="GO" id="GO:0016646">
    <property type="term" value="F:oxidoreductase activity, acting on the CH-NH group of donors, NAD or NADP as acceptor"/>
    <property type="evidence" value="ECO:0007669"/>
    <property type="project" value="TreeGrafter"/>
</dbReference>
<organism evidence="2 3">
    <name type="scientific">Nesterenkonia sedimenti</name>
    <dbReference type="NCBI Taxonomy" id="1463632"/>
    <lineage>
        <taxon>Bacteria</taxon>
        <taxon>Bacillati</taxon>
        <taxon>Actinomycetota</taxon>
        <taxon>Actinomycetes</taxon>
        <taxon>Micrococcales</taxon>
        <taxon>Micrococcaceae</taxon>
        <taxon>Nesterenkonia</taxon>
    </lineage>
</organism>
<reference evidence="2 3" key="1">
    <citation type="submission" date="2020-04" db="EMBL/GenBank/DDBJ databases">
        <title>Nesterenkonia sp. nov., isolated from marine sediment.</title>
        <authorList>
            <person name="Zhang G."/>
        </authorList>
    </citation>
    <scope>NUCLEOTIDE SEQUENCE [LARGE SCALE GENOMIC DNA]</scope>
    <source>
        <strain evidence="2 3">MY13</strain>
    </source>
</reference>
<name>A0A7X8YCI5_9MICC</name>
<dbReference type="Gene3D" id="3.40.50.720">
    <property type="entry name" value="NAD(P)-binding Rossmann-like Domain"/>
    <property type="match status" value="1"/>
</dbReference>
<comment type="caution">
    <text evidence="2">The sequence shown here is derived from an EMBL/GenBank/DDBJ whole genome shotgun (WGS) entry which is preliminary data.</text>
</comment>
<keyword evidence="3" id="KW-1185">Reference proteome</keyword>
<dbReference type="InterPro" id="IPR051606">
    <property type="entry name" value="Polyketide_Oxido-like"/>
</dbReference>
<evidence type="ECO:0000313" key="3">
    <source>
        <dbReference type="Proteomes" id="UP000523139"/>
    </source>
</evidence>
<dbReference type="EMBL" id="JABAHY010000001">
    <property type="protein sequence ID" value="NLS08604.1"/>
    <property type="molecule type" value="Genomic_DNA"/>
</dbReference>
<sequence>MRLAIFAATGGVGRHLVDQALEAGHEVRAVVRRPQALHRELPVVTVDLSDPDPEMLVRAISGVDVVCSCLGPRGRSEIGVLSPGTRVIIDAMNKAGAQRIVAVSGASVSTVPRPGRPNPPGREPGDVAMMEDALRSSDLDWTAVRAPLLTKGPLPGNYRMAEGHNVPRGFRLSRADTAHFMLSTLDNPDTVKRALAVAY</sequence>
<accession>A0A7X8YCI5</accession>
<dbReference type="Proteomes" id="UP000523139">
    <property type="component" value="Unassembled WGS sequence"/>
</dbReference>